<protein>
    <recommendedName>
        <fullName evidence="2">precorrin-2 dehydrogenase</fullName>
        <ecNumber evidence="2">1.3.1.76</ecNumber>
    </recommendedName>
</protein>
<dbReference type="EC" id="1.3.1.76" evidence="2"/>
<accession>D0WET2</accession>
<dbReference type="UniPathway" id="UPA00262">
    <property type="reaction ID" value="UER00222"/>
</dbReference>
<dbReference type="InterPro" id="IPR028281">
    <property type="entry name" value="Sirohaem_synthase_central"/>
</dbReference>
<evidence type="ECO:0000256" key="4">
    <source>
        <dbReference type="ARBA" id="ARBA00023027"/>
    </source>
</evidence>
<dbReference type="HOGENOM" id="CLU_011276_8_1_11"/>
<feature type="domain" description="Siroheme synthase central" evidence="7">
    <location>
        <begin position="151"/>
        <end position="172"/>
    </location>
</feature>
<dbReference type="OrthoDB" id="9815856at2"/>
<evidence type="ECO:0000256" key="1">
    <source>
        <dbReference type="ARBA" id="ARBA00005010"/>
    </source>
</evidence>
<dbReference type="RefSeq" id="WP_006361560.1">
    <property type="nucleotide sequence ID" value="NZ_GG700630.1"/>
</dbReference>
<dbReference type="Gene3D" id="1.10.8.610">
    <property type="entry name" value="SirC, precorrin-2 dehydrogenase, C-terminal helical domain-like"/>
    <property type="match status" value="1"/>
</dbReference>
<dbReference type="GO" id="GO:0019354">
    <property type="term" value="P:siroheme biosynthetic process"/>
    <property type="evidence" value="ECO:0007669"/>
    <property type="project" value="UniProtKB-UniPathway"/>
</dbReference>
<sequence length="249" mass="26785">MRCLAEKTLNSTTAEVAAGHASSAQGAPHDRRIAPYPLYLYLDGQPVVVVGAGAVAERKIATLLERGASVTVVAPDATDEVKRWVADGRIRWHERGYRTGDLAGALLVIGSTSDEAVNRLVFDDACKAHQLVNIVDVPELCTCIVPSIMRRGRLQIAVSSAGAAPTIARDIRLGLEEAYPAYWADYIDLLGDVRMLVKQRVEGPASARRPLYEAVAASDLLERIAAGERPEAEDIYAAVVMPLLEGGTR</sequence>
<dbReference type="Gene3D" id="3.40.50.720">
    <property type="entry name" value="NAD(P)-binding Rossmann-like Domain"/>
    <property type="match status" value="1"/>
</dbReference>
<keyword evidence="5" id="KW-0627">Porphyrin biosynthesis</keyword>
<gene>
    <name evidence="8" type="ORF">HMPREF0762_00314</name>
</gene>
<dbReference type="InterPro" id="IPR006367">
    <property type="entry name" value="Sirohaem_synthase_N"/>
</dbReference>
<organism evidence="8 9">
    <name type="scientific">Slackia exigua (strain ATCC 700122 / DSM 15923 / CIP 105133 / JCM 11022 / KCTC 5966 / S-7)</name>
    <dbReference type="NCBI Taxonomy" id="649764"/>
    <lineage>
        <taxon>Bacteria</taxon>
        <taxon>Bacillati</taxon>
        <taxon>Actinomycetota</taxon>
        <taxon>Coriobacteriia</taxon>
        <taxon>Eggerthellales</taxon>
        <taxon>Eggerthellaceae</taxon>
        <taxon>Slackia</taxon>
    </lineage>
</organism>
<dbReference type="SUPFAM" id="SSF51735">
    <property type="entry name" value="NAD(P)-binding Rossmann-fold domains"/>
    <property type="match status" value="1"/>
</dbReference>
<evidence type="ECO:0000256" key="6">
    <source>
        <dbReference type="ARBA" id="ARBA00047561"/>
    </source>
</evidence>
<evidence type="ECO:0000256" key="3">
    <source>
        <dbReference type="ARBA" id="ARBA00023002"/>
    </source>
</evidence>
<proteinExistence type="predicted"/>
<dbReference type="GeneID" id="85006973"/>
<comment type="caution">
    <text evidence="8">The sequence shown here is derived from an EMBL/GenBank/DDBJ whole genome shotgun (WGS) entry which is preliminary data.</text>
</comment>
<dbReference type="InterPro" id="IPR036291">
    <property type="entry name" value="NAD(P)-bd_dom_sf"/>
</dbReference>
<dbReference type="SUPFAM" id="SSF75615">
    <property type="entry name" value="Siroheme synthase middle domains-like"/>
    <property type="match status" value="1"/>
</dbReference>
<dbReference type="Proteomes" id="UP000006001">
    <property type="component" value="Unassembled WGS sequence"/>
</dbReference>
<evidence type="ECO:0000256" key="5">
    <source>
        <dbReference type="ARBA" id="ARBA00023244"/>
    </source>
</evidence>
<dbReference type="NCBIfam" id="TIGR01470">
    <property type="entry name" value="cysG_Nterm"/>
    <property type="match status" value="1"/>
</dbReference>
<comment type="pathway">
    <text evidence="1">Porphyrin-containing compound metabolism; siroheme biosynthesis; sirohydrochlorin from precorrin-2: step 1/1.</text>
</comment>
<dbReference type="Pfam" id="PF13241">
    <property type="entry name" value="NAD_binding_7"/>
    <property type="match status" value="1"/>
</dbReference>
<reference evidence="8" key="1">
    <citation type="submission" date="2009-10" db="EMBL/GenBank/DDBJ databases">
        <authorList>
            <person name="Weinstock G."/>
            <person name="Sodergren E."/>
            <person name="Clifton S."/>
            <person name="Fulton L."/>
            <person name="Fulton B."/>
            <person name="Courtney L."/>
            <person name="Fronick C."/>
            <person name="Harrison M."/>
            <person name="Strong C."/>
            <person name="Farmer C."/>
            <person name="Delahaunty K."/>
            <person name="Markovic C."/>
            <person name="Hall O."/>
            <person name="Minx P."/>
            <person name="Tomlinson C."/>
            <person name="Mitreva M."/>
            <person name="Nelson J."/>
            <person name="Hou S."/>
            <person name="Wollam A."/>
            <person name="Pepin K.H."/>
            <person name="Johnson M."/>
            <person name="Bhonagiri V."/>
            <person name="Nash W.E."/>
            <person name="Warren W."/>
            <person name="Chinwalla A."/>
            <person name="Mardis E.R."/>
            <person name="Wilson R.K."/>
        </authorList>
    </citation>
    <scope>NUCLEOTIDE SEQUENCE [LARGE SCALE GENOMIC DNA]</scope>
    <source>
        <strain evidence="8">ATCC 700122</strain>
    </source>
</reference>
<dbReference type="EMBL" id="ACUX02000004">
    <property type="protein sequence ID" value="EEZ62220.1"/>
    <property type="molecule type" value="Genomic_DNA"/>
</dbReference>
<dbReference type="GO" id="GO:0043115">
    <property type="term" value="F:precorrin-2 dehydrogenase activity"/>
    <property type="evidence" value="ECO:0007669"/>
    <property type="project" value="UniProtKB-EC"/>
</dbReference>
<dbReference type="eggNOG" id="COG1648">
    <property type="taxonomic scope" value="Bacteria"/>
</dbReference>
<name>D0WET2_SLAES</name>
<dbReference type="GO" id="GO:0004325">
    <property type="term" value="F:ferrochelatase activity"/>
    <property type="evidence" value="ECO:0007669"/>
    <property type="project" value="InterPro"/>
</dbReference>
<dbReference type="PANTHER" id="PTHR35330:SF1">
    <property type="entry name" value="SIROHEME BIOSYNTHESIS PROTEIN MET8"/>
    <property type="match status" value="1"/>
</dbReference>
<evidence type="ECO:0000313" key="8">
    <source>
        <dbReference type="EMBL" id="EEZ62220.1"/>
    </source>
</evidence>
<dbReference type="PANTHER" id="PTHR35330">
    <property type="entry name" value="SIROHEME BIOSYNTHESIS PROTEIN MET8"/>
    <property type="match status" value="1"/>
</dbReference>
<evidence type="ECO:0000313" key="9">
    <source>
        <dbReference type="Proteomes" id="UP000006001"/>
    </source>
</evidence>
<comment type="catalytic activity">
    <reaction evidence="6">
        <text>precorrin-2 + NAD(+) = sirohydrochlorin + NADH + 2 H(+)</text>
        <dbReference type="Rhea" id="RHEA:15613"/>
        <dbReference type="ChEBI" id="CHEBI:15378"/>
        <dbReference type="ChEBI" id="CHEBI:57540"/>
        <dbReference type="ChEBI" id="CHEBI:57945"/>
        <dbReference type="ChEBI" id="CHEBI:58351"/>
        <dbReference type="ChEBI" id="CHEBI:58827"/>
        <dbReference type="EC" id="1.3.1.76"/>
    </reaction>
</comment>
<dbReference type="InterPro" id="IPR042518">
    <property type="entry name" value="SirC_C"/>
</dbReference>
<dbReference type="STRING" id="649764.HMPREF0762_00314"/>
<evidence type="ECO:0000259" key="7">
    <source>
        <dbReference type="Pfam" id="PF14824"/>
    </source>
</evidence>
<dbReference type="Pfam" id="PF14824">
    <property type="entry name" value="Sirohm_synth_M"/>
    <property type="match status" value="1"/>
</dbReference>
<evidence type="ECO:0000256" key="2">
    <source>
        <dbReference type="ARBA" id="ARBA00012400"/>
    </source>
</evidence>
<keyword evidence="4" id="KW-0520">NAD</keyword>
<keyword evidence="3" id="KW-0560">Oxidoreductase</keyword>
<dbReference type="AlphaFoldDB" id="D0WET2"/>
<keyword evidence="9" id="KW-1185">Reference proteome</keyword>
<dbReference type="InterPro" id="IPR028161">
    <property type="entry name" value="Met8-like"/>
</dbReference>